<gene>
    <name evidence="1" type="ORF">UFOPK2992_00080</name>
</gene>
<dbReference type="AlphaFoldDB" id="A0A6J6WSD9"/>
<evidence type="ECO:0000313" key="1">
    <source>
        <dbReference type="EMBL" id="CAB4786134.1"/>
    </source>
</evidence>
<sequence length="34" mass="3850">MGFDFPLNDEGFPSEPKLPFGRMSVFFWNSKPGA</sequence>
<organism evidence="1">
    <name type="scientific">freshwater metagenome</name>
    <dbReference type="NCBI Taxonomy" id="449393"/>
    <lineage>
        <taxon>unclassified sequences</taxon>
        <taxon>metagenomes</taxon>
        <taxon>ecological metagenomes</taxon>
    </lineage>
</organism>
<accession>A0A6J6WSD9</accession>
<reference evidence="1" key="1">
    <citation type="submission" date="2020-05" db="EMBL/GenBank/DDBJ databases">
        <authorList>
            <person name="Chiriac C."/>
            <person name="Salcher M."/>
            <person name="Ghai R."/>
            <person name="Kavagutti S V."/>
        </authorList>
    </citation>
    <scope>NUCLEOTIDE SEQUENCE</scope>
</reference>
<name>A0A6J6WSD9_9ZZZZ</name>
<protein>
    <submittedName>
        <fullName evidence="1">Unannotated protein</fullName>
    </submittedName>
</protein>
<dbReference type="EMBL" id="CAFAAI010000005">
    <property type="protein sequence ID" value="CAB4786134.1"/>
    <property type="molecule type" value="Genomic_DNA"/>
</dbReference>
<proteinExistence type="predicted"/>